<gene>
    <name evidence="2" type="ORF">SCHPADRAFT_825231</name>
</gene>
<dbReference type="PIRSF" id="PIRSF014899">
    <property type="entry name" value="UCP014899"/>
    <property type="match status" value="1"/>
</dbReference>
<dbReference type="AlphaFoldDB" id="A0A0H2SDN3"/>
<dbReference type="Pfam" id="PF10021">
    <property type="entry name" value="PARG_cat_microb"/>
    <property type="match status" value="1"/>
</dbReference>
<dbReference type="InParanoid" id="A0A0H2SDN3"/>
<dbReference type="STRING" id="27342.A0A0H2SDN3"/>
<accession>A0A0H2SDN3</accession>
<dbReference type="SUPFAM" id="SSF52949">
    <property type="entry name" value="Macro domain-like"/>
    <property type="match status" value="1"/>
</dbReference>
<organism evidence="2 3">
    <name type="scientific">Schizopora paradoxa</name>
    <dbReference type="NCBI Taxonomy" id="27342"/>
    <lineage>
        <taxon>Eukaryota</taxon>
        <taxon>Fungi</taxon>
        <taxon>Dikarya</taxon>
        <taxon>Basidiomycota</taxon>
        <taxon>Agaricomycotina</taxon>
        <taxon>Agaricomycetes</taxon>
        <taxon>Hymenochaetales</taxon>
        <taxon>Schizoporaceae</taxon>
        <taxon>Schizopora</taxon>
    </lineage>
</organism>
<feature type="domain" description="Microbial-type PARG catalytic" evidence="1">
    <location>
        <begin position="21"/>
        <end position="202"/>
    </location>
</feature>
<evidence type="ECO:0000313" key="2">
    <source>
        <dbReference type="EMBL" id="KLO15111.1"/>
    </source>
</evidence>
<dbReference type="OrthoDB" id="9985428at2759"/>
<dbReference type="InterPro" id="IPR019261">
    <property type="entry name" value="PARG_cat_microbial"/>
</dbReference>
<dbReference type="PANTHER" id="PTHR35596">
    <property type="entry name" value="DUF2263 DOMAIN-CONTAINING PROTEIN"/>
    <property type="match status" value="1"/>
</dbReference>
<name>A0A0H2SDN3_9AGAM</name>
<proteinExistence type="predicted"/>
<keyword evidence="3" id="KW-1185">Reference proteome</keyword>
<sequence length="329" mass="35648">MLRNAPSGSGSARKKTLTEIAQSTLKAVEQGSYVLEDVGEIKLSETVAKCVKNTRLYQPNSELSKWGNAGTVNLPQASAANGSEEDTSTKKGCETFMLHISTLEGARLIASMTSKDGEADVELERTQDRIGVLNFASAKKRGGGFLNGASAQEESIARSSTLYPSLLSDTVKPYYTLHASDPKGGYYSHNMIYSPDVLLLRDDDGKWLKPLCVDMLTSPAVNAGVVKRSAIAKADPDTEAAEKVEAAMCERAARILYAFELHDVRQIVLGAWGCGIFGNNARTVAGMWADLLGKKDSRFKGSFDRVVFAVLGQDPYEKFKEAFEARVAE</sequence>
<reference evidence="2 3" key="1">
    <citation type="submission" date="2015-04" db="EMBL/GenBank/DDBJ databases">
        <title>Complete genome sequence of Schizopora paradoxa KUC8140, a cosmopolitan wood degrader in East Asia.</title>
        <authorList>
            <consortium name="DOE Joint Genome Institute"/>
            <person name="Min B."/>
            <person name="Park H."/>
            <person name="Jang Y."/>
            <person name="Kim J.-J."/>
            <person name="Kim K.H."/>
            <person name="Pangilinan J."/>
            <person name="Lipzen A."/>
            <person name="Riley R."/>
            <person name="Grigoriev I.V."/>
            <person name="Spatafora J.W."/>
            <person name="Choi I.-G."/>
        </authorList>
    </citation>
    <scope>NUCLEOTIDE SEQUENCE [LARGE SCALE GENOMIC DNA]</scope>
    <source>
        <strain evidence="2 3">KUC8140</strain>
    </source>
</reference>
<dbReference type="InterPro" id="IPR043472">
    <property type="entry name" value="Macro_dom-like"/>
</dbReference>
<dbReference type="Gene3D" id="3.40.220.10">
    <property type="entry name" value="Leucine Aminopeptidase, subunit E, domain 1"/>
    <property type="match status" value="1"/>
</dbReference>
<evidence type="ECO:0000313" key="3">
    <source>
        <dbReference type="Proteomes" id="UP000053477"/>
    </source>
</evidence>
<protein>
    <recommendedName>
        <fullName evidence="1">Microbial-type PARG catalytic domain-containing protein</fullName>
    </recommendedName>
</protein>
<dbReference type="NCBIfam" id="TIGR02452">
    <property type="entry name" value="TIGR02452 family protein"/>
    <property type="match status" value="1"/>
</dbReference>
<dbReference type="Proteomes" id="UP000053477">
    <property type="component" value="Unassembled WGS sequence"/>
</dbReference>
<dbReference type="EMBL" id="KQ085934">
    <property type="protein sequence ID" value="KLO15111.1"/>
    <property type="molecule type" value="Genomic_DNA"/>
</dbReference>
<dbReference type="PANTHER" id="PTHR35596:SF1">
    <property type="entry name" value="MICROBIAL-TYPE PARG CATALYTIC DOMAIN-CONTAINING PROTEIN"/>
    <property type="match status" value="1"/>
</dbReference>
<evidence type="ECO:0000259" key="1">
    <source>
        <dbReference type="Pfam" id="PF10021"/>
    </source>
</evidence>
<dbReference type="InterPro" id="IPR012664">
    <property type="entry name" value="CHP02452"/>
</dbReference>